<reference evidence="2 3" key="1">
    <citation type="submission" date="2024-04" db="EMBL/GenBank/DDBJ databases">
        <authorList>
            <person name="Fracassetti M."/>
        </authorList>
    </citation>
    <scope>NUCLEOTIDE SEQUENCE [LARGE SCALE GENOMIC DNA]</scope>
</reference>
<feature type="compositionally biased region" description="Basic and acidic residues" evidence="1">
    <location>
        <begin position="84"/>
        <end position="98"/>
    </location>
</feature>
<name>A0AAV2F930_9ROSI</name>
<proteinExistence type="predicted"/>
<dbReference type="EMBL" id="OZ034819">
    <property type="protein sequence ID" value="CAL1394527.1"/>
    <property type="molecule type" value="Genomic_DNA"/>
</dbReference>
<accession>A0AAV2F930</accession>
<evidence type="ECO:0008006" key="4">
    <source>
        <dbReference type="Google" id="ProtNLM"/>
    </source>
</evidence>
<feature type="region of interest" description="Disordered" evidence="1">
    <location>
        <begin position="76"/>
        <end position="133"/>
    </location>
</feature>
<sequence>MVGTAAERCTALEQTVGEMQAAIEELRGRQQAADLNLRALGERFTGVDQGLHTLGCRFDRVERAICDLLKGKGLVNDGDTSGAGEKETPAAKDGERRGSSASGDSGRRLDFGCSSGGEPKSGEASRGADGGRSSGGGFLAKLARLEFPRFAGEEPGAWFPRVEQFFEYHEVPEEQRVSLASFHLEGEANQWW</sequence>
<evidence type="ECO:0000256" key="1">
    <source>
        <dbReference type="SAM" id="MobiDB-lite"/>
    </source>
</evidence>
<dbReference type="AlphaFoldDB" id="A0AAV2F930"/>
<evidence type="ECO:0000313" key="2">
    <source>
        <dbReference type="EMBL" id="CAL1394527.1"/>
    </source>
</evidence>
<gene>
    <name evidence="2" type="ORF">LTRI10_LOCUS35024</name>
</gene>
<dbReference type="Proteomes" id="UP001497516">
    <property type="component" value="Chromosome 6"/>
</dbReference>
<keyword evidence="3" id="KW-1185">Reference proteome</keyword>
<protein>
    <recommendedName>
        <fullName evidence="4">Retrotransposon gag domain-containing protein</fullName>
    </recommendedName>
</protein>
<organism evidence="2 3">
    <name type="scientific">Linum trigynum</name>
    <dbReference type="NCBI Taxonomy" id="586398"/>
    <lineage>
        <taxon>Eukaryota</taxon>
        <taxon>Viridiplantae</taxon>
        <taxon>Streptophyta</taxon>
        <taxon>Embryophyta</taxon>
        <taxon>Tracheophyta</taxon>
        <taxon>Spermatophyta</taxon>
        <taxon>Magnoliopsida</taxon>
        <taxon>eudicotyledons</taxon>
        <taxon>Gunneridae</taxon>
        <taxon>Pentapetalae</taxon>
        <taxon>rosids</taxon>
        <taxon>fabids</taxon>
        <taxon>Malpighiales</taxon>
        <taxon>Linaceae</taxon>
        <taxon>Linum</taxon>
    </lineage>
</organism>
<evidence type="ECO:0000313" key="3">
    <source>
        <dbReference type="Proteomes" id="UP001497516"/>
    </source>
</evidence>